<evidence type="ECO:0000256" key="1">
    <source>
        <dbReference type="ARBA" id="ARBA00005085"/>
    </source>
</evidence>
<dbReference type="CDD" id="cd16443">
    <property type="entry name" value="LplA"/>
    <property type="match status" value="1"/>
</dbReference>
<comment type="pathway">
    <text evidence="2">Protein modification; protein lipoylation via exogenous pathway; protein N(6)-(lipoyl)lysine from lipoate: step 1/2.</text>
</comment>
<dbReference type="GO" id="GO:0016979">
    <property type="term" value="F:lipoate-protein ligase activity"/>
    <property type="evidence" value="ECO:0007669"/>
    <property type="project" value="UniProtKB-EC"/>
</dbReference>
<evidence type="ECO:0000313" key="10">
    <source>
        <dbReference type="Proteomes" id="UP000284841"/>
    </source>
</evidence>
<evidence type="ECO:0000256" key="5">
    <source>
        <dbReference type="ARBA" id="ARBA00022741"/>
    </source>
</evidence>
<dbReference type="Gene3D" id="3.30.390.50">
    <property type="entry name" value="CO dehydrogenase flavoprotein, C-terminal domain"/>
    <property type="match status" value="1"/>
</dbReference>
<accession>A0A415E5M8</accession>
<dbReference type="OrthoDB" id="9788148at2"/>
<sequence length="327" mass="36700">MKYIESNSTNPYFNLALEEYLFDSVPTDESCFMLWQNTNTIVIGKYQNAIEEINQAYVDENKISVVRRLSGGGAVYHDAGNLNFTFIVDAKEVSDFNFKVFVIPIINALKKFGVQAAFNGRNDMTIDGKKFSGNAQYVKKGKVLHHGCIMLDSNLTDVSDALKVKAAKFISKNAKSVRSRVTTINAGAPYPITMDEFKEALKEEILGTDSAKPYVLTEADLTKIKRIQREKYETWNWNYGRAAAYSMVREEKFPAGLVTVHMNAKDGCIGEIKFYGDFFGNGEIEELEEGLRGAALDQNLTQKLEALQSSYYMNGITAEELSRLIRG</sequence>
<dbReference type="Pfam" id="PF21948">
    <property type="entry name" value="LplA-B_cat"/>
    <property type="match status" value="1"/>
</dbReference>
<evidence type="ECO:0000256" key="4">
    <source>
        <dbReference type="ARBA" id="ARBA00022598"/>
    </source>
</evidence>
<dbReference type="PANTHER" id="PTHR12561:SF3">
    <property type="entry name" value="LIPOYLTRANSFERASE 1, MITOCHONDRIAL"/>
    <property type="match status" value="1"/>
</dbReference>
<evidence type="ECO:0000259" key="8">
    <source>
        <dbReference type="PROSITE" id="PS51733"/>
    </source>
</evidence>
<dbReference type="STRING" id="1776384.GCA_900086585_02300"/>
<dbReference type="GO" id="GO:0005737">
    <property type="term" value="C:cytoplasm"/>
    <property type="evidence" value="ECO:0007669"/>
    <property type="project" value="TreeGrafter"/>
</dbReference>
<protein>
    <recommendedName>
        <fullName evidence="3">lipoate--protein ligase</fullName>
        <ecNumber evidence="3">6.3.1.20</ecNumber>
    </recommendedName>
</protein>
<dbReference type="InterPro" id="IPR045864">
    <property type="entry name" value="aa-tRNA-synth_II/BPL/LPL"/>
</dbReference>
<keyword evidence="5" id="KW-0547">Nucleotide-binding</keyword>
<gene>
    <name evidence="9" type="ORF">DW099_00390</name>
</gene>
<dbReference type="SUPFAM" id="SSF55681">
    <property type="entry name" value="Class II aaRS and biotin synthetases"/>
    <property type="match status" value="1"/>
</dbReference>
<dbReference type="SUPFAM" id="SSF82649">
    <property type="entry name" value="SufE/NifU"/>
    <property type="match status" value="1"/>
</dbReference>
<dbReference type="Proteomes" id="UP000284841">
    <property type="component" value="Unassembled WGS sequence"/>
</dbReference>
<dbReference type="Gene3D" id="3.30.930.10">
    <property type="entry name" value="Bira Bifunctional Protein, Domain 2"/>
    <property type="match status" value="1"/>
</dbReference>
<comment type="catalytic activity">
    <reaction evidence="7">
        <text>L-lysyl-[lipoyl-carrier protein] + (R)-lipoate + ATP = N(6)-[(R)-lipoyl]-L-lysyl-[lipoyl-carrier protein] + AMP + diphosphate + H(+)</text>
        <dbReference type="Rhea" id="RHEA:49288"/>
        <dbReference type="Rhea" id="RHEA-COMP:10500"/>
        <dbReference type="Rhea" id="RHEA-COMP:10502"/>
        <dbReference type="ChEBI" id="CHEBI:15378"/>
        <dbReference type="ChEBI" id="CHEBI:29969"/>
        <dbReference type="ChEBI" id="CHEBI:30616"/>
        <dbReference type="ChEBI" id="CHEBI:33019"/>
        <dbReference type="ChEBI" id="CHEBI:83088"/>
        <dbReference type="ChEBI" id="CHEBI:83099"/>
        <dbReference type="ChEBI" id="CHEBI:456215"/>
        <dbReference type="EC" id="6.3.1.20"/>
    </reaction>
</comment>
<dbReference type="GO" id="GO:0005524">
    <property type="term" value="F:ATP binding"/>
    <property type="evidence" value="ECO:0007669"/>
    <property type="project" value="UniProtKB-KW"/>
</dbReference>
<keyword evidence="6" id="KW-0067">ATP-binding</keyword>
<keyword evidence="4 9" id="KW-0436">Ligase</keyword>
<organism evidence="9 10">
    <name type="scientific">Emergencia timonensis</name>
    <dbReference type="NCBI Taxonomy" id="1776384"/>
    <lineage>
        <taxon>Bacteria</taxon>
        <taxon>Bacillati</taxon>
        <taxon>Bacillota</taxon>
        <taxon>Clostridia</taxon>
        <taxon>Peptostreptococcales</taxon>
        <taxon>Anaerovoracaceae</taxon>
        <taxon>Emergencia</taxon>
    </lineage>
</organism>
<evidence type="ECO:0000256" key="2">
    <source>
        <dbReference type="ARBA" id="ARBA00005124"/>
    </source>
</evidence>
<comment type="pathway">
    <text evidence="1">Protein modification; protein lipoylation via exogenous pathway; protein N(6)-(lipoyl)lysine from lipoate: step 2/2.</text>
</comment>
<dbReference type="PROSITE" id="PS51733">
    <property type="entry name" value="BPL_LPL_CATALYTIC"/>
    <property type="match status" value="1"/>
</dbReference>
<evidence type="ECO:0000256" key="7">
    <source>
        <dbReference type="ARBA" id="ARBA00048037"/>
    </source>
</evidence>
<dbReference type="UniPathway" id="UPA00537">
    <property type="reaction ID" value="UER00594"/>
</dbReference>
<feature type="domain" description="BPL/LPL catalytic" evidence="8">
    <location>
        <begin position="26"/>
        <end position="213"/>
    </location>
</feature>
<dbReference type="RefSeq" id="WP_118333127.1">
    <property type="nucleotide sequence ID" value="NZ_AP025567.1"/>
</dbReference>
<evidence type="ECO:0000256" key="3">
    <source>
        <dbReference type="ARBA" id="ARBA00012367"/>
    </source>
</evidence>
<dbReference type="InterPro" id="IPR004143">
    <property type="entry name" value="BPL_LPL_catalytic"/>
</dbReference>
<evidence type="ECO:0000313" key="9">
    <source>
        <dbReference type="EMBL" id="RHJ89071.1"/>
    </source>
</evidence>
<dbReference type="InterPro" id="IPR004562">
    <property type="entry name" value="LipoylTrfase_LipoateP_Ligase"/>
</dbReference>
<comment type="caution">
    <text evidence="9">The sequence shown here is derived from an EMBL/GenBank/DDBJ whole genome shotgun (WGS) entry which is preliminary data.</text>
</comment>
<dbReference type="EC" id="6.3.1.20" evidence="3"/>
<dbReference type="EMBL" id="QRMS01000001">
    <property type="protein sequence ID" value="RHJ89071.1"/>
    <property type="molecule type" value="Genomic_DNA"/>
</dbReference>
<dbReference type="AlphaFoldDB" id="A0A415E5M8"/>
<dbReference type="GO" id="GO:0009249">
    <property type="term" value="P:protein lipoylation"/>
    <property type="evidence" value="ECO:0007669"/>
    <property type="project" value="InterPro"/>
</dbReference>
<dbReference type="InterPro" id="IPR019491">
    <property type="entry name" value="Lipoate_protein_ligase_C"/>
</dbReference>
<dbReference type="NCBIfam" id="TIGR00545">
    <property type="entry name" value="lipoyltrans"/>
    <property type="match status" value="1"/>
</dbReference>
<dbReference type="PANTHER" id="PTHR12561">
    <property type="entry name" value="LIPOATE-PROTEIN LIGASE"/>
    <property type="match status" value="1"/>
</dbReference>
<evidence type="ECO:0000256" key="6">
    <source>
        <dbReference type="ARBA" id="ARBA00022840"/>
    </source>
</evidence>
<proteinExistence type="predicted"/>
<name>A0A415E5M8_9FIRM</name>
<dbReference type="FunFam" id="3.30.930.10:FF:000072">
    <property type="entry name" value="Lipoate--protein ligase"/>
    <property type="match status" value="1"/>
</dbReference>
<dbReference type="GO" id="GO:0017118">
    <property type="term" value="F:lipoyltransferase activity"/>
    <property type="evidence" value="ECO:0007669"/>
    <property type="project" value="TreeGrafter"/>
</dbReference>
<reference evidence="9 10" key="1">
    <citation type="submission" date="2018-08" db="EMBL/GenBank/DDBJ databases">
        <title>A genome reference for cultivated species of the human gut microbiota.</title>
        <authorList>
            <person name="Zou Y."/>
            <person name="Xue W."/>
            <person name="Luo G."/>
        </authorList>
    </citation>
    <scope>NUCLEOTIDE SEQUENCE [LARGE SCALE GENOMIC DNA]</scope>
    <source>
        <strain evidence="9 10">AM07-24</strain>
    </source>
</reference>
<dbReference type="Pfam" id="PF10437">
    <property type="entry name" value="Lip_prot_lig_C"/>
    <property type="match status" value="1"/>
</dbReference>
<keyword evidence="10" id="KW-1185">Reference proteome</keyword>